<dbReference type="EMBL" id="GGEC01084795">
    <property type="protein sequence ID" value="MBX65279.1"/>
    <property type="molecule type" value="Transcribed_RNA"/>
</dbReference>
<sequence length="24" mass="2648">MEQTKGSHQMSITANRMIVTLSAL</sequence>
<protein>
    <submittedName>
        <fullName evidence="1">Uncharacterized protein</fullName>
    </submittedName>
</protein>
<name>A0A2P2QE67_RHIMU</name>
<proteinExistence type="predicted"/>
<dbReference type="AlphaFoldDB" id="A0A2P2QE67"/>
<organism evidence="1">
    <name type="scientific">Rhizophora mucronata</name>
    <name type="common">Asiatic mangrove</name>
    <dbReference type="NCBI Taxonomy" id="61149"/>
    <lineage>
        <taxon>Eukaryota</taxon>
        <taxon>Viridiplantae</taxon>
        <taxon>Streptophyta</taxon>
        <taxon>Embryophyta</taxon>
        <taxon>Tracheophyta</taxon>
        <taxon>Spermatophyta</taxon>
        <taxon>Magnoliopsida</taxon>
        <taxon>eudicotyledons</taxon>
        <taxon>Gunneridae</taxon>
        <taxon>Pentapetalae</taxon>
        <taxon>rosids</taxon>
        <taxon>fabids</taxon>
        <taxon>Malpighiales</taxon>
        <taxon>Rhizophoraceae</taxon>
        <taxon>Rhizophora</taxon>
    </lineage>
</organism>
<reference evidence="1" key="1">
    <citation type="submission" date="2018-02" db="EMBL/GenBank/DDBJ databases">
        <title>Rhizophora mucronata_Transcriptome.</title>
        <authorList>
            <person name="Meera S.P."/>
            <person name="Sreeshan A."/>
            <person name="Augustine A."/>
        </authorList>
    </citation>
    <scope>NUCLEOTIDE SEQUENCE</scope>
    <source>
        <tissue evidence="1">Leaf</tissue>
    </source>
</reference>
<evidence type="ECO:0000313" key="1">
    <source>
        <dbReference type="EMBL" id="MBX65279.1"/>
    </source>
</evidence>
<accession>A0A2P2QE67</accession>